<sequence>MCRNSHCIITTVCFAPATYPALFGLIASTCSVAPYERDQRRFKFNRRATQHTPSPQAKQQNSPLYET</sequence>
<dbReference type="EMBL" id="CAJRGZ010000027">
    <property type="protein sequence ID" value="CAG5182877.1"/>
    <property type="molecule type" value="Genomic_DNA"/>
</dbReference>
<reference evidence="2" key="1">
    <citation type="submission" date="2021-05" db="EMBL/GenBank/DDBJ databases">
        <authorList>
            <person name="Stam R."/>
        </authorList>
    </citation>
    <scope>NUCLEOTIDE SEQUENCE</scope>
    <source>
        <strain evidence="2">CS162</strain>
    </source>
</reference>
<dbReference type="Proteomes" id="UP000676310">
    <property type="component" value="Unassembled WGS sequence"/>
</dbReference>
<evidence type="ECO:0000313" key="3">
    <source>
        <dbReference type="Proteomes" id="UP000676310"/>
    </source>
</evidence>
<protein>
    <submittedName>
        <fullName evidence="2">Uncharacterized protein</fullName>
    </submittedName>
</protein>
<dbReference type="AlphaFoldDB" id="A0A8J2N4L8"/>
<name>A0A8J2N4L8_9PLEO</name>
<dbReference type="GeneID" id="67010533"/>
<evidence type="ECO:0000313" key="2">
    <source>
        <dbReference type="EMBL" id="CAG5182877.1"/>
    </source>
</evidence>
<feature type="region of interest" description="Disordered" evidence="1">
    <location>
        <begin position="41"/>
        <end position="67"/>
    </location>
</feature>
<gene>
    <name evidence="2" type="ORF">ALTATR162_LOCUS10379</name>
</gene>
<accession>A0A8J2N4L8</accession>
<feature type="compositionally biased region" description="Polar residues" evidence="1">
    <location>
        <begin position="50"/>
        <end position="67"/>
    </location>
</feature>
<keyword evidence="3" id="KW-1185">Reference proteome</keyword>
<evidence type="ECO:0000256" key="1">
    <source>
        <dbReference type="SAM" id="MobiDB-lite"/>
    </source>
</evidence>
<dbReference type="RefSeq" id="XP_043173950.1">
    <property type="nucleotide sequence ID" value="XM_043318015.1"/>
</dbReference>
<proteinExistence type="predicted"/>
<comment type="caution">
    <text evidence="2">The sequence shown here is derived from an EMBL/GenBank/DDBJ whole genome shotgun (WGS) entry which is preliminary data.</text>
</comment>
<organism evidence="2 3">
    <name type="scientific">Alternaria atra</name>
    <dbReference type="NCBI Taxonomy" id="119953"/>
    <lineage>
        <taxon>Eukaryota</taxon>
        <taxon>Fungi</taxon>
        <taxon>Dikarya</taxon>
        <taxon>Ascomycota</taxon>
        <taxon>Pezizomycotina</taxon>
        <taxon>Dothideomycetes</taxon>
        <taxon>Pleosporomycetidae</taxon>
        <taxon>Pleosporales</taxon>
        <taxon>Pleosporineae</taxon>
        <taxon>Pleosporaceae</taxon>
        <taxon>Alternaria</taxon>
        <taxon>Alternaria sect. Ulocladioides</taxon>
    </lineage>
</organism>